<evidence type="ECO:0000256" key="5">
    <source>
        <dbReference type="ARBA" id="ARBA00022827"/>
    </source>
</evidence>
<dbReference type="InterPro" id="IPR007867">
    <property type="entry name" value="GMC_OxRtase_C"/>
</dbReference>
<dbReference type="Proteomes" id="UP000242222">
    <property type="component" value="Unassembled WGS sequence"/>
</dbReference>
<dbReference type="SUPFAM" id="SSF51905">
    <property type="entry name" value="FAD/NAD(P)-binding domain"/>
    <property type="match status" value="1"/>
</dbReference>
<keyword evidence="18" id="KW-1185">Reference proteome</keyword>
<evidence type="ECO:0000256" key="10">
    <source>
        <dbReference type="ARBA" id="ARBA00023235"/>
    </source>
</evidence>
<evidence type="ECO:0000313" key="18">
    <source>
        <dbReference type="Proteomes" id="UP000242222"/>
    </source>
</evidence>
<comment type="similarity">
    <text evidence="2">Belongs to the GMC oxidoreductase family.</text>
</comment>
<evidence type="ECO:0000256" key="13">
    <source>
        <dbReference type="ARBA" id="ARBA00049723"/>
    </source>
</evidence>
<evidence type="ECO:0000313" key="17">
    <source>
        <dbReference type="EMBL" id="SFN20076.1"/>
    </source>
</evidence>
<dbReference type="GO" id="GO:0004769">
    <property type="term" value="F:steroid Delta-isomerase activity"/>
    <property type="evidence" value="ECO:0007669"/>
    <property type="project" value="UniProtKB-EC"/>
</dbReference>
<dbReference type="PANTHER" id="PTHR47470:SF1">
    <property type="entry name" value="FAD-DEPENDENT OXIDOREDUCTASE 2 FAD BINDING DOMAIN-CONTAINING PROTEIN"/>
    <property type="match status" value="1"/>
</dbReference>
<evidence type="ECO:0000259" key="16">
    <source>
        <dbReference type="PROSITE" id="PS50206"/>
    </source>
</evidence>
<keyword evidence="5" id="KW-0274">FAD</keyword>
<dbReference type="STRING" id="1367852.SAMN05216516_103253"/>
<protein>
    <recommendedName>
        <fullName evidence="14">Cholesterol oxidase</fullName>
        <ecNumber evidence="13">1.1.3.6</ecNumber>
        <ecNumber evidence="11">5.3.3.1</ecNumber>
    </recommendedName>
    <alternativeName>
        <fullName evidence="15">Cholesterol isomerase</fullName>
    </alternativeName>
</protein>
<dbReference type="GO" id="GO:0071949">
    <property type="term" value="F:FAD binding"/>
    <property type="evidence" value="ECO:0007669"/>
    <property type="project" value="InterPro"/>
</dbReference>
<dbReference type="GO" id="GO:0008203">
    <property type="term" value="P:cholesterol metabolic process"/>
    <property type="evidence" value="ECO:0007669"/>
    <property type="project" value="UniProtKB-KW"/>
</dbReference>
<reference evidence="18" key="1">
    <citation type="submission" date="2016-10" db="EMBL/GenBank/DDBJ databases">
        <authorList>
            <person name="Varghese N."/>
            <person name="Submissions S."/>
        </authorList>
    </citation>
    <scope>NUCLEOTIDE SEQUENCE [LARGE SCALE GENOMIC DNA]</scope>
    <source>
        <strain evidence="18">N6PO6</strain>
    </source>
</reference>
<evidence type="ECO:0000256" key="9">
    <source>
        <dbReference type="ARBA" id="ARBA00023221"/>
    </source>
</evidence>
<keyword evidence="9" id="KW-0753">Steroid metabolism</keyword>
<dbReference type="Pfam" id="PF00732">
    <property type="entry name" value="GMC_oxred_N"/>
    <property type="match status" value="1"/>
</dbReference>
<keyword evidence="3" id="KW-0153">Cholesterol metabolism</keyword>
<dbReference type="SUPFAM" id="SSF54373">
    <property type="entry name" value="FAD-linked reductases, C-terminal domain"/>
    <property type="match status" value="1"/>
</dbReference>
<evidence type="ECO:0000256" key="14">
    <source>
        <dbReference type="ARBA" id="ARBA00049744"/>
    </source>
</evidence>
<keyword evidence="10" id="KW-0413">Isomerase</keyword>
<comment type="cofactor">
    <cofactor evidence="1">
        <name>FAD</name>
        <dbReference type="ChEBI" id="CHEBI:57692"/>
    </cofactor>
</comment>
<keyword evidence="7" id="KW-0443">Lipid metabolism</keyword>
<keyword evidence="8" id="KW-1207">Sterol metabolism</keyword>
<evidence type="ECO:0000256" key="4">
    <source>
        <dbReference type="ARBA" id="ARBA00022630"/>
    </source>
</evidence>
<dbReference type="GO" id="GO:0016995">
    <property type="term" value="F:cholesterol oxidase activity"/>
    <property type="evidence" value="ECO:0007669"/>
    <property type="project" value="UniProtKB-EC"/>
</dbReference>
<dbReference type="Pfam" id="PF05199">
    <property type="entry name" value="GMC_oxred_C"/>
    <property type="match status" value="1"/>
</dbReference>
<evidence type="ECO:0000256" key="6">
    <source>
        <dbReference type="ARBA" id="ARBA00023002"/>
    </source>
</evidence>
<dbReference type="RefSeq" id="WP_230479539.1">
    <property type="nucleotide sequence ID" value="NZ_FOVC01000003.1"/>
</dbReference>
<evidence type="ECO:0000256" key="3">
    <source>
        <dbReference type="ARBA" id="ARBA00022548"/>
    </source>
</evidence>
<comment type="pathway">
    <text evidence="12">Steroid metabolism; cholesterol degradation.</text>
</comment>
<dbReference type="InterPro" id="IPR036188">
    <property type="entry name" value="FAD/NAD-bd_sf"/>
</dbReference>
<dbReference type="Gene3D" id="3.30.410.10">
    <property type="entry name" value="Cholesterol Oxidase, domain 2"/>
    <property type="match status" value="1"/>
</dbReference>
<dbReference type="EMBL" id="FOVC01000003">
    <property type="protein sequence ID" value="SFN20076.1"/>
    <property type="molecule type" value="Genomic_DNA"/>
</dbReference>
<evidence type="ECO:0000256" key="15">
    <source>
        <dbReference type="ARBA" id="ARBA00049778"/>
    </source>
</evidence>
<keyword evidence="4" id="KW-0285">Flavoprotein</keyword>
<dbReference type="Gene3D" id="3.50.50.60">
    <property type="entry name" value="FAD/NAD(P)-binding domain"/>
    <property type="match status" value="1"/>
</dbReference>
<dbReference type="PROSITE" id="PS50206">
    <property type="entry name" value="RHODANESE_3"/>
    <property type="match status" value="1"/>
</dbReference>
<dbReference type="InterPro" id="IPR000172">
    <property type="entry name" value="GMC_OxRdtase_N"/>
</dbReference>
<dbReference type="EC" id="5.3.3.1" evidence="11"/>
<evidence type="ECO:0000256" key="2">
    <source>
        <dbReference type="ARBA" id="ARBA00010790"/>
    </source>
</evidence>
<feature type="domain" description="Rhodanese" evidence="16">
    <location>
        <begin position="14"/>
        <end position="72"/>
    </location>
</feature>
<evidence type="ECO:0000256" key="12">
    <source>
        <dbReference type="ARBA" id="ARBA00049645"/>
    </source>
</evidence>
<dbReference type="InterPro" id="IPR052542">
    <property type="entry name" value="Cholesterol_Oxidase"/>
</dbReference>
<name>A0A1I4X3U3_9GAMM</name>
<dbReference type="PANTHER" id="PTHR47470">
    <property type="entry name" value="CHOLESTEROL OXIDASE"/>
    <property type="match status" value="1"/>
</dbReference>
<keyword evidence="6" id="KW-0560">Oxidoreductase</keyword>
<sequence>MSIFNKINFYKKTVPEIFEQNVKAPDDAKVVIIGSGFGGAVTALRLAEAGIKSVVLERGFRWPKDDQRKIFTNETLPDGRGFWHKKGFFKALNTLPVSVDDFGGVVDVTSYENIDVWRGACVGGGSMVYTGVMIQPERQYFDQLFEGRVDYDEMSNIFYPKVRKALELSKIPDDIYESSPFGHSRVWDEQSRKAGYEPYKVDSVFNENILRKELDGECRASAIIGESTLGNSDGAKFDLTQNYLLDAEYSGMTAIYPGQIVDSIISDDDGYRIQVKNTDPEGNILECYNIKCDYIFFAAGSIGTSELLVKAKALNTIKGMNEHVGKGWGTNGDALVVRSFSQLKGLTQAAPCVSKIDDATSSAMPATLENWYAPGIPVNIGIAGSLGMAFDLKNRAEFKYNEESDSVDLLWPENGNDEAVDAIRKVNNKICRESLSIPGVPLLVPDVSASFTAHPLGGMVLGMATDNYGRIHGAKNLYVMDGAALPGSAGLVNPSLTIAALAERNIQEIIKNDFPDESVI</sequence>
<dbReference type="AlphaFoldDB" id="A0A1I4X3U3"/>
<gene>
    <name evidence="17" type="ORF">SAMN05216516_103253</name>
</gene>
<evidence type="ECO:0000256" key="11">
    <source>
        <dbReference type="ARBA" id="ARBA00038856"/>
    </source>
</evidence>
<evidence type="ECO:0000256" key="7">
    <source>
        <dbReference type="ARBA" id="ARBA00023098"/>
    </source>
</evidence>
<dbReference type="InterPro" id="IPR001763">
    <property type="entry name" value="Rhodanese-like_dom"/>
</dbReference>
<proteinExistence type="inferred from homology"/>
<accession>A0A1I4X3U3</accession>
<dbReference type="EC" id="1.1.3.6" evidence="13"/>
<dbReference type="Pfam" id="PF01494">
    <property type="entry name" value="FAD_binding_3"/>
    <property type="match status" value="1"/>
</dbReference>
<evidence type="ECO:0000256" key="8">
    <source>
        <dbReference type="ARBA" id="ARBA00023166"/>
    </source>
</evidence>
<organism evidence="17 18">
    <name type="scientific">Izhakiella capsodis</name>
    <dbReference type="NCBI Taxonomy" id="1367852"/>
    <lineage>
        <taxon>Bacteria</taxon>
        <taxon>Pseudomonadati</taxon>
        <taxon>Pseudomonadota</taxon>
        <taxon>Gammaproteobacteria</taxon>
        <taxon>Enterobacterales</taxon>
        <taxon>Erwiniaceae</taxon>
        <taxon>Izhakiella</taxon>
    </lineage>
</organism>
<evidence type="ECO:0000256" key="1">
    <source>
        <dbReference type="ARBA" id="ARBA00001974"/>
    </source>
</evidence>
<dbReference type="InterPro" id="IPR002938">
    <property type="entry name" value="FAD-bd"/>
</dbReference>